<organism evidence="2">
    <name type="scientific">marine sediment metagenome</name>
    <dbReference type="NCBI Taxonomy" id="412755"/>
    <lineage>
        <taxon>unclassified sequences</taxon>
        <taxon>metagenomes</taxon>
        <taxon>ecological metagenomes</taxon>
    </lineage>
</organism>
<accession>X1HHG0</accession>
<protein>
    <submittedName>
        <fullName evidence="2">Uncharacterized protein</fullName>
    </submittedName>
</protein>
<sequence>QVVHGCSANGDEVNSHVVEYRSDSRPYSPWE</sequence>
<name>X1HHG0_9ZZZZ</name>
<gene>
    <name evidence="2" type="ORF">S03H2_11909</name>
</gene>
<reference evidence="2" key="1">
    <citation type="journal article" date="2014" name="Front. Microbiol.">
        <title>High frequency of phylogenetically diverse reductive dehalogenase-homologous genes in deep subseafloor sedimentary metagenomes.</title>
        <authorList>
            <person name="Kawai M."/>
            <person name="Futagami T."/>
            <person name="Toyoda A."/>
            <person name="Takaki Y."/>
            <person name="Nishi S."/>
            <person name="Hori S."/>
            <person name="Arai W."/>
            <person name="Tsubouchi T."/>
            <person name="Morono Y."/>
            <person name="Uchiyama I."/>
            <person name="Ito T."/>
            <person name="Fujiyama A."/>
            <person name="Inagaki F."/>
            <person name="Takami H."/>
        </authorList>
    </citation>
    <scope>NUCLEOTIDE SEQUENCE</scope>
    <source>
        <strain evidence="2">Expedition CK06-06</strain>
    </source>
</reference>
<evidence type="ECO:0000256" key="1">
    <source>
        <dbReference type="SAM" id="MobiDB-lite"/>
    </source>
</evidence>
<feature type="non-terminal residue" evidence="2">
    <location>
        <position position="1"/>
    </location>
</feature>
<proteinExistence type="predicted"/>
<dbReference type="EMBL" id="BARU01006062">
    <property type="protein sequence ID" value="GAH44748.1"/>
    <property type="molecule type" value="Genomic_DNA"/>
</dbReference>
<feature type="region of interest" description="Disordered" evidence="1">
    <location>
        <begin position="1"/>
        <end position="31"/>
    </location>
</feature>
<evidence type="ECO:0000313" key="2">
    <source>
        <dbReference type="EMBL" id="GAH44748.1"/>
    </source>
</evidence>
<comment type="caution">
    <text evidence="2">The sequence shown here is derived from an EMBL/GenBank/DDBJ whole genome shotgun (WGS) entry which is preliminary data.</text>
</comment>
<dbReference type="AlphaFoldDB" id="X1HHG0"/>